<dbReference type="CDD" id="cd00063">
    <property type="entry name" value="FN3"/>
    <property type="match status" value="1"/>
</dbReference>
<dbReference type="Pfam" id="PF12733">
    <property type="entry name" value="Cadherin-like"/>
    <property type="match status" value="3"/>
</dbReference>
<accession>A0ABS8LWT4</accession>
<dbReference type="EMBL" id="JAJJMN010000001">
    <property type="protein sequence ID" value="MCC9017008.1"/>
    <property type="molecule type" value="Genomic_DNA"/>
</dbReference>
<name>A0ABS8LWT4_9FLAO</name>
<dbReference type="Gene3D" id="2.60.40.10">
    <property type="entry name" value="Immunoglobulins"/>
    <property type="match status" value="1"/>
</dbReference>
<dbReference type="InterPro" id="IPR013783">
    <property type="entry name" value="Ig-like_fold"/>
</dbReference>
<reference evidence="4" key="1">
    <citation type="submission" date="2021-11" db="EMBL/GenBank/DDBJ databases">
        <title>Description of novel Flavobacterium species.</title>
        <authorList>
            <person name="Saticioglu I.B."/>
            <person name="Ay H."/>
            <person name="Altun S."/>
            <person name="Duman M."/>
        </authorList>
    </citation>
    <scope>NUCLEOTIDE SEQUENCE</scope>
    <source>
        <strain evidence="4">F-126</strain>
    </source>
</reference>
<evidence type="ECO:0000313" key="5">
    <source>
        <dbReference type="Proteomes" id="UP001430700"/>
    </source>
</evidence>
<feature type="chain" id="PRO_5046977870" evidence="2">
    <location>
        <begin position="31"/>
        <end position="796"/>
    </location>
</feature>
<comment type="caution">
    <text evidence="4">The sequence shown here is derived from an EMBL/GenBank/DDBJ whole genome shotgun (WGS) entry which is preliminary data.</text>
</comment>
<evidence type="ECO:0000256" key="1">
    <source>
        <dbReference type="ARBA" id="ARBA00022729"/>
    </source>
</evidence>
<dbReference type="InterPro" id="IPR003961">
    <property type="entry name" value="FN3_dom"/>
</dbReference>
<protein>
    <submittedName>
        <fullName evidence="4">Cadherin-like beta sandwich domain-containing protein</fullName>
    </submittedName>
</protein>
<keyword evidence="1 2" id="KW-0732">Signal</keyword>
<dbReference type="InterPro" id="IPR015914">
    <property type="entry name" value="PAPs_N"/>
</dbReference>
<dbReference type="Proteomes" id="UP001430700">
    <property type="component" value="Unassembled WGS sequence"/>
</dbReference>
<dbReference type="Pfam" id="PF16656">
    <property type="entry name" value="Pur_ac_phosph_N"/>
    <property type="match status" value="1"/>
</dbReference>
<organism evidence="4 5">
    <name type="scientific">Flavobacterium lipolyticum</name>
    <dbReference type="NCBI Taxonomy" id="2893754"/>
    <lineage>
        <taxon>Bacteria</taxon>
        <taxon>Pseudomonadati</taxon>
        <taxon>Bacteroidota</taxon>
        <taxon>Flavobacteriia</taxon>
        <taxon>Flavobacteriales</taxon>
        <taxon>Flavobacteriaceae</taxon>
        <taxon>Flavobacterium</taxon>
    </lineage>
</organism>
<proteinExistence type="predicted"/>
<dbReference type="NCBIfam" id="TIGR04183">
    <property type="entry name" value="Por_Secre_tail"/>
    <property type="match status" value="1"/>
</dbReference>
<dbReference type="InterPro" id="IPR025883">
    <property type="entry name" value="Cadherin-like_domain"/>
</dbReference>
<evidence type="ECO:0000256" key="2">
    <source>
        <dbReference type="SAM" id="SignalP"/>
    </source>
</evidence>
<feature type="signal peptide" evidence="2">
    <location>
        <begin position="1"/>
        <end position="30"/>
    </location>
</feature>
<sequence>MTRTFIFFFPKKPFWGYMITFLSVFQTMLAQPTVQCSNLAFTNTTATKSTISWQPGDVGFSTVFVRKGTGTSSNAIPVDYVNYNANTAFGSGDQIGTSGWYCVADTRMTNAEVTGLTPGTTYQVQVFASKFYGVGSNIYYLRTVNSGNSATLTTLNNVATLSNVSLSSGALTPVFSSKTTAYTASVSNAVSSITVTPVTTDTHATIKVNGVAVSSGNPSRTIDNLEVNNVDAKANRIAIEVTAQDGTVKTYTIKVLRLSAPPTIQATNLTFTKTTATTTTVDCTNGNGNQRMLLMRAGTGDGTTPVPDNLYFRGSTIFGLGDQISTTGWCLIRYGSALSDLEVQGLAPGTTYQVMVMEFIDDGGDYPSYLTTTSTGNPATVTTPLSNVATLSNLGISSGALDPVFSSETTDYMARVSNAASSITVTPVTTDTHATIKVNGVAVSSGNPSQTIDNLEVNNVDAKANRIAIEVTAQDGTVKNYTIKVLRLSAPPTIQATNLTFTNTTGTATTVNFTKGNGAMRAVFMRLGTDDGPTPVPDNVFLRENIVFGQGGQIGTTGWYLIYYMAGNVGLDVKGLMPGTTYQVMIMELNTSSSYPSYLTTTSTGNRATVTTLSNVATLSNVSLSAGALSTVFSPETTVYTAKVPNGASSITLTPVTTDSHATIKVNGTVVASEDPSQKIDLASGASTIVITIEVLAQDGTAKTYTVTVEKSSLGVVDNKIEGFAVYPNLIQKGKVYVETKSTAVKNVKIFDMSGKMVLSVQTAGREVNIGDLQKGVYIMKVNQDGAEATEKLIVE</sequence>
<dbReference type="RefSeq" id="WP_229998792.1">
    <property type="nucleotide sequence ID" value="NZ_JAJJMN010000001.1"/>
</dbReference>
<feature type="domain" description="Fibronectin type-III" evidence="3">
    <location>
        <begin position="33"/>
        <end position="135"/>
    </location>
</feature>
<evidence type="ECO:0000313" key="4">
    <source>
        <dbReference type="EMBL" id="MCC9017008.1"/>
    </source>
</evidence>
<evidence type="ECO:0000259" key="3">
    <source>
        <dbReference type="SMART" id="SM00060"/>
    </source>
</evidence>
<gene>
    <name evidence="4" type="ORF">LNQ34_04390</name>
</gene>
<dbReference type="InterPro" id="IPR026444">
    <property type="entry name" value="Secre_tail"/>
</dbReference>
<feature type="domain" description="Fibronectin type-III" evidence="3">
    <location>
        <begin position="493"/>
        <end position="594"/>
    </location>
</feature>
<keyword evidence="5" id="KW-1185">Reference proteome</keyword>
<dbReference type="InterPro" id="IPR036116">
    <property type="entry name" value="FN3_sf"/>
</dbReference>
<feature type="domain" description="Fibronectin type-III" evidence="3">
    <location>
        <begin position="187"/>
        <end position="366"/>
    </location>
</feature>
<dbReference type="SUPFAM" id="SSF49265">
    <property type="entry name" value="Fibronectin type III"/>
    <property type="match status" value="1"/>
</dbReference>
<dbReference type="SMART" id="SM00060">
    <property type="entry name" value="FN3"/>
    <property type="match status" value="3"/>
</dbReference>
<dbReference type="Pfam" id="PF18962">
    <property type="entry name" value="Por_Secre_tail"/>
    <property type="match status" value="1"/>
</dbReference>